<dbReference type="SMART" id="SM00061">
    <property type="entry name" value="MATH"/>
    <property type="match status" value="1"/>
</dbReference>
<dbReference type="PROSITE" id="PS50144">
    <property type="entry name" value="MATH"/>
    <property type="match status" value="1"/>
</dbReference>
<proteinExistence type="predicted"/>
<keyword evidence="1" id="KW-0175">Coiled coil</keyword>
<reference evidence="3 4" key="1">
    <citation type="submission" date="2020-12" db="EMBL/GenBank/DDBJ databases">
        <title>Concerted genomic and epigenomic changes stabilize Arabidopsis allopolyploids.</title>
        <authorList>
            <person name="Chen Z."/>
        </authorList>
    </citation>
    <scope>NUCLEOTIDE SEQUENCE [LARGE SCALE GENOMIC DNA]</scope>
    <source>
        <strain evidence="3">Allo738</strain>
        <tissue evidence="3">Leaf</tissue>
    </source>
</reference>
<protein>
    <submittedName>
        <fullName evidence="3">MATH/TRAF domain</fullName>
    </submittedName>
</protein>
<evidence type="ECO:0000313" key="4">
    <source>
        <dbReference type="Proteomes" id="UP000694240"/>
    </source>
</evidence>
<dbReference type="Pfam" id="PF22486">
    <property type="entry name" value="MATH_2"/>
    <property type="match status" value="1"/>
</dbReference>
<dbReference type="AlphaFoldDB" id="A0A8T2ADN9"/>
<sequence length="370" mass="42522">MWNQKPSYRFEIDNFSEKKTVITSQVFVSGGCEWCLKLYPKGDGVVKLDDHLSLYLNVANPKPLGSGWKRIANFYFVLLNQSDKELYRSPIGGQESTPFCAESPSWGWRYFLSLSKFQKTGLLEDDRLIIEVYINIVEAFDGEEKDVSSQKEETVDINGFHVVATQVTHVKKIFAEHPDLAEDLKVKNQVVKTVYMNVLLNLIETLNKLSQNHSETELRNAHSELSELVEVGFKLDWLKLKLDEVSLKRKKADVDVKKLELVDLDFKMDPLKTKIEEVPLERKKSDNTDWSRVHQLEERLKNLELMELDLKLDCLKSKLEEVSLEKKKADAGVQQLEGSVKNLVIMVSDLKVELDNEKAKSSADRFLLVD</sequence>
<gene>
    <name evidence="3" type="ORF">ISN45_Aa04g028140</name>
</gene>
<evidence type="ECO:0000313" key="3">
    <source>
        <dbReference type="EMBL" id="KAG7570192.1"/>
    </source>
</evidence>
<organism evidence="3 4">
    <name type="scientific">Arabidopsis thaliana x Arabidopsis arenosa</name>
    <dbReference type="NCBI Taxonomy" id="1240361"/>
    <lineage>
        <taxon>Eukaryota</taxon>
        <taxon>Viridiplantae</taxon>
        <taxon>Streptophyta</taxon>
        <taxon>Embryophyta</taxon>
        <taxon>Tracheophyta</taxon>
        <taxon>Spermatophyta</taxon>
        <taxon>Magnoliopsida</taxon>
        <taxon>eudicotyledons</taxon>
        <taxon>Gunneridae</taxon>
        <taxon>Pentapetalae</taxon>
        <taxon>rosids</taxon>
        <taxon>malvids</taxon>
        <taxon>Brassicales</taxon>
        <taxon>Brassicaceae</taxon>
        <taxon>Camelineae</taxon>
        <taxon>Arabidopsis</taxon>
    </lineage>
</organism>
<dbReference type="EMBL" id="JAEFBK010000009">
    <property type="protein sequence ID" value="KAG7570192.1"/>
    <property type="molecule type" value="Genomic_DNA"/>
</dbReference>
<evidence type="ECO:0000256" key="1">
    <source>
        <dbReference type="SAM" id="Coils"/>
    </source>
</evidence>
<dbReference type="InterPro" id="IPR050804">
    <property type="entry name" value="MCC"/>
</dbReference>
<dbReference type="InterPro" id="IPR002083">
    <property type="entry name" value="MATH/TRAF_dom"/>
</dbReference>
<name>A0A8T2ADN9_9BRAS</name>
<evidence type="ECO:0000259" key="2">
    <source>
        <dbReference type="PROSITE" id="PS50144"/>
    </source>
</evidence>
<accession>A0A8T2ADN9</accession>
<feature type="domain" description="MATH" evidence="2">
    <location>
        <begin position="5"/>
        <end position="134"/>
    </location>
</feature>
<dbReference type="Proteomes" id="UP000694240">
    <property type="component" value="Chromosome 9"/>
</dbReference>
<comment type="caution">
    <text evidence="3">The sequence shown here is derived from an EMBL/GenBank/DDBJ whole genome shotgun (WGS) entry which is preliminary data.</text>
</comment>
<feature type="coiled-coil region" evidence="1">
    <location>
        <begin position="293"/>
        <end position="325"/>
    </location>
</feature>
<dbReference type="PANTHER" id="PTHR46236">
    <property type="entry name" value="TRAF-LIKE SUPERFAMILY PROTEIN"/>
    <property type="match status" value="1"/>
</dbReference>
<keyword evidence="4" id="KW-1185">Reference proteome</keyword>
<dbReference type="CDD" id="cd00121">
    <property type="entry name" value="MATH"/>
    <property type="match status" value="1"/>
</dbReference>
<dbReference type="PROSITE" id="PS51257">
    <property type="entry name" value="PROKAR_LIPOPROTEIN"/>
    <property type="match status" value="1"/>
</dbReference>
<dbReference type="PANTHER" id="PTHR46236:SF12">
    <property type="entry name" value="MATH DOMAIN-CONTAINING PROTEIN"/>
    <property type="match status" value="1"/>
</dbReference>